<dbReference type="InterPro" id="IPR050564">
    <property type="entry name" value="F420-G6PD/mer"/>
</dbReference>
<keyword evidence="1" id="KW-0560">Oxidoreductase</keyword>
<dbReference type="InterPro" id="IPR019951">
    <property type="entry name" value="F420_OxRdatse_Rv3520c_pred"/>
</dbReference>
<evidence type="ECO:0000313" key="4">
    <source>
        <dbReference type="Proteomes" id="UP000198866"/>
    </source>
</evidence>
<dbReference type="InterPro" id="IPR011251">
    <property type="entry name" value="Luciferase-like_dom"/>
</dbReference>
<dbReference type="InterPro" id="IPR036661">
    <property type="entry name" value="Luciferase-like_sf"/>
</dbReference>
<dbReference type="Gene3D" id="3.20.20.30">
    <property type="entry name" value="Luciferase-like domain"/>
    <property type="match status" value="1"/>
</dbReference>
<keyword evidence="4" id="KW-1185">Reference proteome</keyword>
<dbReference type="RefSeq" id="WP_090872665.1">
    <property type="nucleotide sequence ID" value="NZ_FNYE01000039.1"/>
</dbReference>
<dbReference type="Pfam" id="PF00296">
    <property type="entry name" value="Bac_luciferase"/>
    <property type="match status" value="1"/>
</dbReference>
<reference evidence="4" key="1">
    <citation type="submission" date="2016-10" db="EMBL/GenBank/DDBJ databases">
        <authorList>
            <person name="Varghese N."/>
            <person name="Submissions S."/>
        </authorList>
    </citation>
    <scope>NUCLEOTIDE SEQUENCE [LARGE SCALE GENOMIC DNA]</scope>
    <source>
        <strain evidence="4">LMG 26031</strain>
    </source>
</reference>
<dbReference type="NCBIfam" id="TIGR03559">
    <property type="entry name" value="F420_Rv3520c"/>
    <property type="match status" value="1"/>
</dbReference>
<dbReference type="PANTHER" id="PTHR43244:SF1">
    <property type="entry name" value="5,10-METHYLENETETRAHYDROMETHANOPTERIN REDUCTASE"/>
    <property type="match status" value="1"/>
</dbReference>
<evidence type="ECO:0000313" key="3">
    <source>
        <dbReference type="EMBL" id="SEK07564.1"/>
    </source>
</evidence>
<proteinExistence type="predicted"/>
<evidence type="ECO:0000259" key="2">
    <source>
        <dbReference type="Pfam" id="PF00296"/>
    </source>
</evidence>
<gene>
    <name evidence="3" type="ORF">SAMN05192539_10394</name>
</gene>
<dbReference type="SUPFAM" id="SSF51679">
    <property type="entry name" value="Bacterial luciferase-like"/>
    <property type="match status" value="1"/>
</dbReference>
<dbReference type="GO" id="GO:0016705">
    <property type="term" value="F:oxidoreductase activity, acting on paired donors, with incorporation or reduction of molecular oxygen"/>
    <property type="evidence" value="ECO:0007669"/>
    <property type="project" value="InterPro"/>
</dbReference>
<dbReference type="EMBL" id="FNYE01000039">
    <property type="protein sequence ID" value="SEK07564.1"/>
    <property type="molecule type" value="Genomic_DNA"/>
</dbReference>
<sequence length="355" mass="38631">MYIGINMGYIATLFTPAQEIEFAQEAERLGYRSLWVGEPYGNDAATVLAALAACTKRIQIGAGIFAIPGRTAAMTAQTAATLDWLSNGRLLMGLGPSGTQVSEGWHGVPFAKPLLRTREYVEVIRMILRRDKPLEYHGETIRLPLPGTEGKPLRLIMHPVRPAVPILLAALGPKNIELCGEIADGWLPFWFAPEHAATLRAPLEAGARAAGRDPSAIDVMVNVIVHIDDDLARARNTMRPRLALYVGGMGSKENNFYKTLVSSYGYGDIAEQVQELYLSGRKAEAAALLPDELVDMVTLCGPAERIAERLHAYQAAGAHTVIPMFETSSFAERMSQLQAFVDIAKRSGCVTLSLD</sequence>
<dbReference type="OrthoDB" id="7239898at2"/>
<dbReference type="AlphaFoldDB" id="A0A1H7E1I9"/>
<protein>
    <submittedName>
        <fullName evidence="3">Probable F420-dependent oxidoreductase, Rv3520c family</fullName>
    </submittedName>
</protein>
<dbReference type="Proteomes" id="UP000198866">
    <property type="component" value="Unassembled WGS sequence"/>
</dbReference>
<dbReference type="PANTHER" id="PTHR43244">
    <property type="match status" value="1"/>
</dbReference>
<dbReference type="STRING" id="667676.SAMN05192539_10394"/>
<accession>A0A1H7E1I9</accession>
<organism evidence="3 4">
    <name type="scientific">Paraburkholderia diazotrophica</name>
    <dbReference type="NCBI Taxonomy" id="667676"/>
    <lineage>
        <taxon>Bacteria</taxon>
        <taxon>Pseudomonadati</taxon>
        <taxon>Pseudomonadota</taxon>
        <taxon>Betaproteobacteria</taxon>
        <taxon>Burkholderiales</taxon>
        <taxon>Burkholderiaceae</taxon>
        <taxon>Paraburkholderia</taxon>
    </lineage>
</organism>
<evidence type="ECO:0000256" key="1">
    <source>
        <dbReference type="ARBA" id="ARBA00023002"/>
    </source>
</evidence>
<name>A0A1H7E1I9_9BURK</name>
<feature type="domain" description="Luciferase-like" evidence="2">
    <location>
        <begin position="14"/>
        <end position="319"/>
    </location>
</feature>
<dbReference type="CDD" id="cd01097">
    <property type="entry name" value="Tetrahydromethanopterin_reductase"/>
    <property type="match status" value="1"/>
</dbReference>